<evidence type="ECO:0000256" key="1">
    <source>
        <dbReference type="SAM" id="SignalP"/>
    </source>
</evidence>
<keyword evidence="1" id="KW-0732">Signal</keyword>
<evidence type="ECO:0008006" key="4">
    <source>
        <dbReference type="Google" id="ProtNLM"/>
    </source>
</evidence>
<dbReference type="AlphaFoldDB" id="A0ABD2X223"/>
<gene>
    <name evidence="2" type="ORF">TKK_007389</name>
</gene>
<protein>
    <recommendedName>
        <fullName evidence="4">Spaetzle domain-containing protein</fullName>
    </recommendedName>
</protein>
<evidence type="ECO:0000313" key="2">
    <source>
        <dbReference type="EMBL" id="KAL3399180.1"/>
    </source>
</evidence>
<feature type="signal peptide" evidence="1">
    <location>
        <begin position="1"/>
        <end position="26"/>
    </location>
</feature>
<sequence length="228" mass="26029">MCTSSTSNRGNIVELLLLNWLSFVSPGRHPTWLQETDRNQRLDDYASAAAAAAEDVRDFEPFGRNLAFHHLSEDIAEEEDNDDNDNYDVAAFDELGRAGPAQSLEPTETFSRSDRSLLPEYRGLCESVTRKVDLKSDPNYEYQPSHYHEVFCKSYTLASDEPQKRVSAPSKQKCAHPSFHCVQRSRTLFMLRRRWDDAECWEPATKVIASGCECMWPVSSLGDIKLHY</sequence>
<organism evidence="2 3">
    <name type="scientific">Trichogramma kaykai</name>
    <dbReference type="NCBI Taxonomy" id="54128"/>
    <lineage>
        <taxon>Eukaryota</taxon>
        <taxon>Metazoa</taxon>
        <taxon>Ecdysozoa</taxon>
        <taxon>Arthropoda</taxon>
        <taxon>Hexapoda</taxon>
        <taxon>Insecta</taxon>
        <taxon>Pterygota</taxon>
        <taxon>Neoptera</taxon>
        <taxon>Endopterygota</taxon>
        <taxon>Hymenoptera</taxon>
        <taxon>Apocrita</taxon>
        <taxon>Proctotrupomorpha</taxon>
        <taxon>Chalcidoidea</taxon>
        <taxon>Trichogrammatidae</taxon>
        <taxon>Trichogramma</taxon>
    </lineage>
</organism>
<proteinExistence type="predicted"/>
<reference evidence="2 3" key="1">
    <citation type="journal article" date="2024" name="bioRxiv">
        <title>A reference genome for Trichogramma kaykai: A tiny desert-dwelling parasitoid wasp with competing sex-ratio distorters.</title>
        <authorList>
            <person name="Culotta J."/>
            <person name="Lindsey A.R."/>
        </authorList>
    </citation>
    <scope>NUCLEOTIDE SEQUENCE [LARGE SCALE GENOMIC DNA]</scope>
    <source>
        <strain evidence="2 3">KSX58</strain>
    </source>
</reference>
<name>A0ABD2X223_9HYME</name>
<evidence type="ECO:0000313" key="3">
    <source>
        <dbReference type="Proteomes" id="UP001627154"/>
    </source>
</evidence>
<feature type="chain" id="PRO_5044831617" description="Spaetzle domain-containing protein" evidence="1">
    <location>
        <begin position="27"/>
        <end position="228"/>
    </location>
</feature>
<keyword evidence="3" id="KW-1185">Reference proteome</keyword>
<comment type="caution">
    <text evidence="2">The sequence shown here is derived from an EMBL/GenBank/DDBJ whole genome shotgun (WGS) entry which is preliminary data.</text>
</comment>
<dbReference type="Proteomes" id="UP001627154">
    <property type="component" value="Unassembled WGS sequence"/>
</dbReference>
<dbReference type="EMBL" id="JBJJXI010000058">
    <property type="protein sequence ID" value="KAL3399180.1"/>
    <property type="molecule type" value="Genomic_DNA"/>
</dbReference>
<accession>A0ABD2X223</accession>